<dbReference type="InterPro" id="IPR029063">
    <property type="entry name" value="SAM-dependent_MTases_sf"/>
</dbReference>
<dbReference type="PANTHER" id="PTHR12890:SF0">
    <property type="entry name" value="PROTEIN-L-HISTIDINE N-PROS-METHYLTRANSFERASE"/>
    <property type="match status" value="1"/>
</dbReference>
<evidence type="ECO:0000313" key="4">
    <source>
        <dbReference type="EMBL" id="CDS37367.1"/>
    </source>
</evidence>
<name>A0A068Y522_ECHMU</name>
<dbReference type="STRING" id="6211.A0A068Y522"/>
<gene>
    <name evidence="4" type="ORF">EmuJ_000461000</name>
</gene>
<evidence type="ECO:0000313" key="5">
    <source>
        <dbReference type="Proteomes" id="UP000017246"/>
    </source>
</evidence>
<dbReference type="PANTHER" id="PTHR12890">
    <property type="entry name" value="DREV PROTEIN"/>
    <property type="match status" value="1"/>
</dbReference>
<dbReference type="EMBL" id="LN902843">
    <property type="protein sequence ID" value="CDS37367.1"/>
    <property type="molecule type" value="Genomic_DNA"/>
</dbReference>
<keyword evidence="4" id="KW-0489">Methyltransferase</keyword>
<dbReference type="SUPFAM" id="SSF53335">
    <property type="entry name" value="S-adenosyl-L-methionine-dependent methyltransferases"/>
    <property type="match status" value="1"/>
</dbReference>
<dbReference type="Gene3D" id="3.40.50.150">
    <property type="entry name" value="Vaccinia Virus protein VP39"/>
    <property type="match status" value="1"/>
</dbReference>
<dbReference type="AlphaFoldDB" id="A0A068Y522"/>
<dbReference type="OMA" id="PYMHYVE"/>
<evidence type="ECO:0000256" key="1">
    <source>
        <dbReference type="ARBA" id="ARBA00022692"/>
    </source>
</evidence>
<dbReference type="Proteomes" id="UP000017246">
    <property type="component" value="Unassembled WGS sequence"/>
</dbReference>
<dbReference type="eggNOG" id="KOG3987">
    <property type="taxonomic scope" value="Eukaryota"/>
</dbReference>
<protein>
    <submittedName>
        <fullName evidence="4">Methyltransferase9</fullName>
    </submittedName>
</protein>
<keyword evidence="2" id="KW-1133">Transmembrane helix</keyword>
<dbReference type="GO" id="GO:0032259">
    <property type="term" value="P:methylation"/>
    <property type="evidence" value="ECO:0007669"/>
    <property type="project" value="UniProtKB-KW"/>
</dbReference>
<dbReference type="OrthoDB" id="199041at2759"/>
<keyword evidence="3" id="KW-0472">Membrane</keyword>
<dbReference type="GO" id="GO:0016020">
    <property type="term" value="C:membrane"/>
    <property type="evidence" value="ECO:0007669"/>
    <property type="project" value="InterPro"/>
</dbReference>
<keyword evidence="5" id="KW-1185">Reference proteome</keyword>
<proteinExistence type="predicted"/>
<dbReference type="GO" id="GO:0005524">
    <property type="term" value="F:ATP binding"/>
    <property type="evidence" value="ECO:0007669"/>
    <property type="project" value="InterPro"/>
</dbReference>
<keyword evidence="1" id="KW-0812">Transmembrane</keyword>
<dbReference type="InterPro" id="IPR007884">
    <property type="entry name" value="METL9"/>
</dbReference>
<dbReference type="GO" id="GO:0106370">
    <property type="term" value="F:protein-L-histidine N-pros-methyltransferase activity"/>
    <property type="evidence" value="ECO:0007669"/>
    <property type="project" value="InterPro"/>
</dbReference>
<organism evidence="4 5">
    <name type="scientific">Echinococcus multilocularis</name>
    <name type="common">Fox tapeworm</name>
    <dbReference type="NCBI Taxonomy" id="6211"/>
    <lineage>
        <taxon>Eukaryota</taxon>
        <taxon>Metazoa</taxon>
        <taxon>Spiralia</taxon>
        <taxon>Lophotrochozoa</taxon>
        <taxon>Platyhelminthes</taxon>
        <taxon>Cestoda</taxon>
        <taxon>Eucestoda</taxon>
        <taxon>Cyclophyllidea</taxon>
        <taxon>Taeniidae</taxon>
        <taxon>Echinococcus</taxon>
    </lineage>
</organism>
<reference evidence="4" key="1">
    <citation type="journal article" date="2013" name="Nature">
        <title>The genomes of four tapeworm species reveal adaptations to parasitism.</title>
        <authorList>
            <person name="Tsai I.J."/>
            <person name="Zarowiecki M."/>
            <person name="Holroyd N."/>
            <person name="Garciarrubio A."/>
            <person name="Sanchez-Flores A."/>
            <person name="Brooks K.L."/>
            <person name="Tracey A."/>
            <person name="Bobes R.J."/>
            <person name="Fragoso G."/>
            <person name="Sciutto E."/>
            <person name="Aslett M."/>
            <person name="Beasley H."/>
            <person name="Bennett H.M."/>
            <person name="Cai J."/>
            <person name="Camicia F."/>
            <person name="Clark R."/>
            <person name="Cucher M."/>
            <person name="De Silva N."/>
            <person name="Day T.A."/>
            <person name="Deplazes P."/>
            <person name="Estrada K."/>
            <person name="Fernandez C."/>
            <person name="Holland P.W."/>
            <person name="Hou J."/>
            <person name="Hu S."/>
            <person name="Huckvale T."/>
            <person name="Hung S.S."/>
            <person name="Kamenetzky L."/>
            <person name="Keane J.A."/>
            <person name="Kiss F."/>
            <person name="Koziol U."/>
            <person name="Lambert O."/>
            <person name="Liu K."/>
            <person name="Luo X."/>
            <person name="Luo Y."/>
            <person name="Macchiaroli N."/>
            <person name="Nichol S."/>
            <person name="Paps J."/>
            <person name="Parkinson J."/>
            <person name="Pouchkina-Stantcheva N."/>
            <person name="Riddiford N."/>
            <person name="Rosenzvit M."/>
            <person name="Salinas G."/>
            <person name="Wasmuth J.D."/>
            <person name="Zamanian M."/>
            <person name="Zheng Y."/>
            <person name="Cai X."/>
            <person name="Soberon X."/>
            <person name="Olson P.D."/>
            <person name="Laclette J.P."/>
            <person name="Brehm K."/>
            <person name="Berriman M."/>
            <person name="Garciarrubio A."/>
            <person name="Bobes R.J."/>
            <person name="Fragoso G."/>
            <person name="Sanchez-Flores A."/>
            <person name="Estrada K."/>
            <person name="Cevallos M.A."/>
            <person name="Morett E."/>
            <person name="Gonzalez V."/>
            <person name="Portillo T."/>
            <person name="Ochoa-Leyva A."/>
            <person name="Jose M.V."/>
            <person name="Sciutto E."/>
            <person name="Landa A."/>
            <person name="Jimenez L."/>
            <person name="Valdes V."/>
            <person name="Carrero J.C."/>
            <person name="Larralde C."/>
            <person name="Morales-Montor J."/>
            <person name="Limon-Lason J."/>
            <person name="Soberon X."/>
            <person name="Laclette J.P."/>
        </authorList>
    </citation>
    <scope>NUCLEOTIDE SEQUENCE [LARGE SCALE GENOMIC DNA]</scope>
</reference>
<accession>A0A068Y522</accession>
<keyword evidence="4" id="KW-0808">Transferase</keyword>
<dbReference type="Pfam" id="PF05219">
    <property type="entry name" value="DREV"/>
    <property type="match status" value="1"/>
</dbReference>
<evidence type="ECO:0000256" key="2">
    <source>
        <dbReference type="ARBA" id="ARBA00022989"/>
    </source>
</evidence>
<dbReference type="CDD" id="cd02440">
    <property type="entry name" value="AdoMet_MTases"/>
    <property type="match status" value="1"/>
</dbReference>
<reference evidence="4" key="2">
    <citation type="submission" date="2015-11" db="EMBL/GenBank/DDBJ databases">
        <authorList>
            <person name="Zhang Y."/>
            <person name="Guo Z."/>
        </authorList>
    </citation>
    <scope>NUCLEOTIDE SEQUENCE</scope>
</reference>
<dbReference type="SUPFAM" id="SSF90123">
    <property type="entry name" value="ABC transporter transmembrane region"/>
    <property type="match status" value="1"/>
</dbReference>
<sequence length="350" mass="40161">MSTITSPRAADRRFFALSIFVAVISGMAIKLHSPIAQLLYEKFEHTQDHLESTHEYWYTVRSNLLSKYAMDRFVRAHQDEETTQFLKSCFDKSDWFFTQLYHTISRSILTCFMTLTSCNGLLNRGSMFVFSSALFRYLLDADENWKAPKLLDLGAGDGRVTMRMAPMFDEVYVTEISPVMRWRLRQANFTVLEVEEWDKAPAEVGATTARQYDVVACLNLLDRCASPLTLLRRMRAVLTPTTGRLVLALVFPLTQYVETTAKNEPLEMMEVSKSRAWEVQFDSFLTNVLQPAGFDLIRWTRVPYLCEGDFSRSFYSLNDVVMIVKPSGDPSQPYVPHNSHHFSLTSSILS</sequence>
<dbReference type="InterPro" id="IPR036640">
    <property type="entry name" value="ABC1_TM_sf"/>
</dbReference>
<evidence type="ECO:0000256" key="3">
    <source>
        <dbReference type="ARBA" id="ARBA00023136"/>
    </source>
</evidence>